<sequence>LKSSRDIASSVDKLLDNVPGQHSTSVYQYRYCTTFARYHKDLGTLAYLEVHSDEQSNRVKQRILWALKHGMIGRLRVTASGFEFHVVRGLTNLYMRTQTALRRSFSVWMAAALPLTSDVMDIGTAMMDPMNRQNMHIAVPQLL</sequence>
<evidence type="ECO:0000313" key="2">
    <source>
        <dbReference type="Proteomes" id="UP000270094"/>
    </source>
</evidence>
<dbReference type="Proteomes" id="UP000270094">
    <property type="component" value="Unassembled WGS sequence"/>
</dbReference>
<dbReference type="EMBL" id="UYYB01112157">
    <property type="protein sequence ID" value="VDM81283.1"/>
    <property type="molecule type" value="Genomic_DNA"/>
</dbReference>
<proteinExistence type="predicted"/>
<keyword evidence="2" id="KW-1185">Reference proteome</keyword>
<dbReference type="AlphaFoldDB" id="A0A3P7JKL1"/>
<protein>
    <submittedName>
        <fullName evidence="1">Uncharacterized protein</fullName>
    </submittedName>
</protein>
<reference evidence="1 2" key="1">
    <citation type="submission" date="2018-11" db="EMBL/GenBank/DDBJ databases">
        <authorList>
            <consortium name="Pathogen Informatics"/>
        </authorList>
    </citation>
    <scope>NUCLEOTIDE SEQUENCE [LARGE SCALE GENOMIC DNA]</scope>
</reference>
<dbReference type="OrthoDB" id="9990982at2759"/>
<accession>A0A3P7JKL1</accession>
<gene>
    <name evidence="1" type="ORF">SVUK_LOCUS16281</name>
</gene>
<evidence type="ECO:0000313" key="1">
    <source>
        <dbReference type="EMBL" id="VDM81283.1"/>
    </source>
</evidence>
<name>A0A3P7JKL1_STRVU</name>
<organism evidence="1 2">
    <name type="scientific">Strongylus vulgaris</name>
    <name type="common">Blood worm</name>
    <dbReference type="NCBI Taxonomy" id="40348"/>
    <lineage>
        <taxon>Eukaryota</taxon>
        <taxon>Metazoa</taxon>
        <taxon>Ecdysozoa</taxon>
        <taxon>Nematoda</taxon>
        <taxon>Chromadorea</taxon>
        <taxon>Rhabditida</taxon>
        <taxon>Rhabditina</taxon>
        <taxon>Rhabditomorpha</taxon>
        <taxon>Strongyloidea</taxon>
        <taxon>Strongylidae</taxon>
        <taxon>Strongylus</taxon>
    </lineage>
</organism>
<feature type="non-terminal residue" evidence="1">
    <location>
        <position position="1"/>
    </location>
</feature>